<dbReference type="SMART" id="SM00875">
    <property type="entry name" value="BACK"/>
    <property type="match status" value="1"/>
</dbReference>
<evidence type="ECO:0000256" key="3">
    <source>
        <dbReference type="SAM" id="MobiDB-lite"/>
    </source>
</evidence>
<feature type="compositionally biased region" description="Low complexity" evidence="3">
    <location>
        <begin position="250"/>
        <end position="266"/>
    </location>
</feature>
<keyword evidence="1" id="KW-0880">Kelch repeat</keyword>
<keyword evidence="6" id="KW-1185">Reference proteome</keyword>
<reference evidence="5" key="2">
    <citation type="submission" date="2025-08" db="UniProtKB">
        <authorList>
            <consortium name="Ensembl"/>
        </authorList>
    </citation>
    <scope>IDENTIFICATION</scope>
</reference>
<dbReference type="InterPro" id="IPR015915">
    <property type="entry name" value="Kelch-typ_b-propeller"/>
</dbReference>
<feature type="domain" description="BTB" evidence="4">
    <location>
        <begin position="32"/>
        <end position="99"/>
    </location>
</feature>
<evidence type="ECO:0000313" key="5">
    <source>
        <dbReference type="Ensembl" id="ENSENLP00000033958.1"/>
    </source>
</evidence>
<dbReference type="Pfam" id="PF07707">
    <property type="entry name" value="BACK"/>
    <property type="match status" value="1"/>
</dbReference>
<dbReference type="SMART" id="SM00225">
    <property type="entry name" value="BTB"/>
    <property type="match status" value="1"/>
</dbReference>
<dbReference type="PRINTS" id="PR00501">
    <property type="entry name" value="KELCHREPEAT"/>
</dbReference>
<evidence type="ECO:0000256" key="1">
    <source>
        <dbReference type="ARBA" id="ARBA00022441"/>
    </source>
</evidence>
<accession>A0A665VQQ6</accession>
<dbReference type="CDD" id="cd18306">
    <property type="entry name" value="BTB_POZ_NS1BP"/>
    <property type="match status" value="1"/>
</dbReference>
<dbReference type="PANTHER" id="PTHR45632">
    <property type="entry name" value="LD33804P"/>
    <property type="match status" value="1"/>
</dbReference>
<feature type="region of interest" description="Disordered" evidence="3">
    <location>
        <begin position="249"/>
        <end position="273"/>
    </location>
</feature>
<sequence>MIPNAYLIFEDESFLDSTVAKMNALRKSGQFCDVRLQVCGHELMAHRAVLACCSPYLFEIFNSDIEPHGVSHVTFEDLDPEAVEILLNYAYTAQLKADKELVKEVYSAAKRFKMERVKQICGDYLLSKMDSQNAISFRNFASSMGDVRVLAKVDAFIQDHLLEVSEQEDFLKLPRLKLEVMLEDNLTLPSNGKLYSKVLNWVQRSLWENGDHLERLMEEVSTRHATLRSIFGTNLCTVLLQKKPVRESTQRQMSCSSSGSLSPSNQAANDPKQTARREWKYIASEKTTNNTYLCLAVLDGVLCVIFLHGRNSPQTSPSSTPCLMKSLSFEAPPEELEEHPLSPMHYARSGLGTAALNGRLIAAGGYNREECLRTVECYDPKEDSWTFIAPISFLSPLIKGVCSLNNKLYVVGGSDPCGQKGLKNCDAFDPVNKTWSNCASLNIRRHQAAVCELDGFMYVIGGAESWNCLNTVERYNPENNTWTLIAPMNVARRGAAVAVHAGKLFVVGGFDGSHALRCVEVYDPARNEWRMLGSMTSSRSNAGVAMLGETIYAVGGFDGNEFLNSMEMYNPETDEWNDCAQALSALSE</sequence>
<protein>
    <recommendedName>
        <fullName evidence="4">BTB domain-containing protein</fullName>
    </recommendedName>
</protein>
<evidence type="ECO:0000256" key="2">
    <source>
        <dbReference type="ARBA" id="ARBA00022737"/>
    </source>
</evidence>
<dbReference type="InterPro" id="IPR006652">
    <property type="entry name" value="Kelch_1"/>
</dbReference>
<dbReference type="InterPro" id="IPR000210">
    <property type="entry name" value="BTB/POZ_dom"/>
</dbReference>
<reference evidence="5" key="3">
    <citation type="submission" date="2025-09" db="UniProtKB">
        <authorList>
            <consortium name="Ensembl"/>
        </authorList>
    </citation>
    <scope>IDENTIFICATION</scope>
</reference>
<dbReference type="SMART" id="SM00612">
    <property type="entry name" value="Kelch"/>
    <property type="match status" value="5"/>
</dbReference>
<organism evidence="5 6">
    <name type="scientific">Echeneis naucrates</name>
    <name type="common">Live sharksucker</name>
    <dbReference type="NCBI Taxonomy" id="173247"/>
    <lineage>
        <taxon>Eukaryota</taxon>
        <taxon>Metazoa</taxon>
        <taxon>Chordata</taxon>
        <taxon>Craniata</taxon>
        <taxon>Vertebrata</taxon>
        <taxon>Euteleostomi</taxon>
        <taxon>Actinopterygii</taxon>
        <taxon>Neopterygii</taxon>
        <taxon>Teleostei</taxon>
        <taxon>Neoteleostei</taxon>
        <taxon>Acanthomorphata</taxon>
        <taxon>Carangaria</taxon>
        <taxon>Carangiformes</taxon>
        <taxon>Echeneidae</taxon>
        <taxon>Echeneis</taxon>
    </lineage>
</organism>
<dbReference type="Pfam" id="PF24681">
    <property type="entry name" value="Kelch_KLHDC2_KLHL20_DRC7"/>
    <property type="match status" value="1"/>
</dbReference>
<dbReference type="InterPro" id="IPR017096">
    <property type="entry name" value="BTB-kelch_protein"/>
</dbReference>
<dbReference type="AlphaFoldDB" id="A0A665VQQ6"/>
<dbReference type="Pfam" id="PF00651">
    <property type="entry name" value="BTB"/>
    <property type="match status" value="1"/>
</dbReference>
<dbReference type="Gene3D" id="3.30.710.10">
    <property type="entry name" value="Potassium Channel Kv1.1, Chain A"/>
    <property type="match status" value="1"/>
</dbReference>
<keyword evidence="2" id="KW-0677">Repeat</keyword>
<dbReference type="Proteomes" id="UP000472264">
    <property type="component" value="Chromosome 4"/>
</dbReference>
<evidence type="ECO:0000259" key="4">
    <source>
        <dbReference type="PROSITE" id="PS50097"/>
    </source>
</evidence>
<dbReference type="Ensembl" id="ENSENLT00000034892.1">
    <property type="protein sequence ID" value="ENSENLP00000033958.1"/>
    <property type="gene ID" value="ENSENLG00000014883.1"/>
</dbReference>
<gene>
    <name evidence="5" type="primary">ivns1abpa</name>
</gene>
<dbReference type="Gene3D" id="1.25.40.420">
    <property type="match status" value="1"/>
</dbReference>
<dbReference type="CDD" id="cd18502">
    <property type="entry name" value="BACK_NS1BP_IVNS1ABP"/>
    <property type="match status" value="1"/>
</dbReference>
<evidence type="ECO:0000313" key="6">
    <source>
        <dbReference type="Proteomes" id="UP000472264"/>
    </source>
</evidence>
<dbReference type="Pfam" id="PF01344">
    <property type="entry name" value="Kelch_1"/>
    <property type="match status" value="2"/>
</dbReference>
<dbReference type="Gene3D" id="2.120.10.80">
    <property type="entry name" value="Kelch-type beta propeller"/>
    <property type="match status" value="2"/>
</dbReference>
<dbReference type="InterPro" id="IPR011705">
    <property type="entry name" value="BACK"/>
</dbReference>
<dbReference type="InterPro" id="IPR011333">
    <property type="entry name" value="SKP1/BTB/POZ_sf"/>
</dbReference>
<dbReference type="PANTHER" id="PTHR45632:SF26">
    <property type="entry name" value="BTB DOMAIN-CONTAINING PROTEIN"/>
    <property type="match status" value="1"/>
</dbReference>
<proteinExistence type="predicted"/>
<dbReference type="SUPFAM" id="SSF117281">
    <property type="entry name" value="Kelch motif"/>
    <property type="match status" value="2"/>
</dbReference>
<dbReference type="PIRSF" id="PIRSF037037">
    <property type="entry name" value="Kelch-like_protein_gigaxonin"/>
    <property type="match status" value="1"/>
</dbReference>
<name>A0A665VQQ6_ECHNA</name>
<dbReference type="SUPFAM" id="SSF54695">
    <property type="entry name" value="POZ domain"/>
    <property type="match status" value="1"/>
</dbReference>
<reference evidence="5" key="1">
    <citation type="submission" date="2021-04" db="EMBL/GenBank/DDBJ databases">
        <authorList>
            <consortium name="Wellcome Sanger Institute Data Sharing"/>
        </authorList>
    </citation>
    <scope>NUCLEOTIDE SEQUENCE [LARGE SCALE GENOMIC DNA]</scope>
</reference>
<dbReference type="PROSITE" id="PS50097">
    <property type="entry name" value="BTB"/>
    <property type="match status" value="1"/>
</dbReference>